<dbReference type="SMART" id="SM00773">
    <property type="entry name" value="WGR"/>
    <property type="match status" value="1"/>
</dbReference>
<evidence type="ECO:0000313" key="2">
    <source>
        <dbReference type="EMBL" id="RAI73629.1"/>
    </source>
</evidence>
<keyword evidence="3" id="KW-1185">Reference proteome</keyword>
<dbReference type="InterPro" id="IPR056726">
    <property type="entry name" value="DUF7824"/>
</dbReference>
<dbReference type="CDD" id="cd07996">
    <property type="entry name" value="WGR_MMR_like"/>
    <property type="match status" value="1"/>
</dbReference>
<protein>
    <recommendedName>
        <fullName evidence="1">WGR domain-containing protein</fullName>
    </recommendedName>
</protein>
<dbReference type="Gene3D" id="2.20.140.10">
    <property type="entry name" value="WGR domain"/>
    <property type="match status" value="1"/>
</dbReference>
<dbReference type="OrthoDB" id="6629398at2"/>
<accession>A0A327NH54</accession>
<dbReference type="InterPro" id="IPR049809">
    <property type="entry name" value="YehF/YfeS-like_WGR"/>
</dbReference>
<dbReference type="Pfam" id="PF05406">
    <property type="entry name" value="WGR"/>
    <property type="match status" value="1"/>
</dbReference>
<dbReference type="PANTHER" id="PTHR30634">
    <property type="entry name" value="OUTER MEMBRANE LOLAB LIPOPROTEIN INSERTION APPARATUS"/>
    <property type="match status" value="1"/>
</dbReference>
<proteinExistence type="predicted"/>
<dbReference type="InterPro" id="IPR036930">
    <property type="entry name" value="WGR_dom_sf"/>
</dbReference>
<name>A0A327NH54_9BACT</name>
<dbReference type="EMBL" id="QLII01000001">
    <property type="protein sequence ID" value="RAI73629.1"/>
    <property type="molecule type" value="Genomic_DNA"/>
</dbReference>
<dbReference type="InterPro" id="IPR008893">
    <property type="entry name" value="WGR_domain"/>
</dbReference>
<sequence length="1057" mass="120666">MLHYFTFTDDTSNKFWQIETNDSRLTVTFGRIGTVGQHQQKTFETVDRCQEEASKLIREKTRKGYVELVNGVAFSAQPQSTTKATQTDNIQAQEAVLNRYDEIIRTTKTDLLLPFLQSVDKRHYVALGRKIKEARKHWCEYVELKSHEWNTENRNSAWGYRGTVAQRNIVNQSALAVLPLSDAKNFDLYWLLAGSEWGNYTLPILQWIRPKWLTDFLASTAQKERWRILDYRQLRLLEQEKLIDYQPELFALSVANLATYNHHTSQRNEAQAYIDFLTSDTIFLNRELPSLFDYPAPVNDSVYSIKDPDGMYKPISIWSQVFARLLTDGKLDRLWFFEKSLSVQTKDWNTNLRQFYRKQVEAASPSSAELLALQSNLFPLLAAQHPHVVSWTIGFLKLIYTEPDFQVGELLDWASSVMMRDDCKTALKTFLGMLEWLMKTQPDQRTAIASLLTDIFVINDLSLQTKATSLLVTYADPTDTDLQNRLSAYTGQMLGNVGTDLRKFLINEETISVHDVTDSVTYQYEPLKLVPRLVPGQEVKLPATWNDFVFLIGQFIASEDPLDMEILMNALILPPADMPIDFRLQLKVYEKRLENMRFSPMATKQCLSRYVLYWLSDDMNETKLQYDLNLIVVSNHKSDLISVTNKRLKPVHRKCKSKSTLSLLSLPTHAPYWVAPTTLVERLLAYQQADELIDPLDLAIAIARMPREDTGKAIILCDELDGEMAQLMRYCLGVSNEIILPSSKIFNQLLSVFRENNSEKDQTALWAMATRTFGPDAVYPAFADTYLSNVPNVVTPFVPTYTIKENRNEWKNYRTKELEYSPSWRELQFTLPTINKTVPIFLYSNDLRYCQGNNLRWHFDNMAAVDLGFWYSLIPQQPEALFTVIARFGVLTSDGSASVAHAINLMLQPAFRFREMSMLLVSCGLLTKKRQTGALAAEVLIHHIAEQSLDVSALGDRLGWLLAGNYAPVQRLIDVLNLVKDVSPIHNKALLQTLDALFVPFSAVGAAPKNTAKLLEIYLDLLVKLGDSPAQATIATLTNWQTIPSLKKLAIAILKKA</sequence>
<dbReference type="Pfam" id="PF25149">
    <property type="entry name" value="DUF7825"/>
    <property type="match status" value="1"/>
</dbReference>
<comment type="caution">
    <text evidence="2">The sequence shown here is derived from an EMBL/GenBank/DDBJ whole genome shotgun (WGS) entry which is preliminary data.</text>
</comment>
<gene>
    <name evidence="2" type="ORF">HMF3257_02875</name>
</gene>
<dbReference type="RefSeq" id="WP_111340507.1">
    <property type="nucleotide sequence ID" value="NZ_QLII01000001.1"/>
</dbReference>
<evidence type="ECO:0000313" key="3">
    <source>
        <dbReference type="Proteomes" id="UP000249016"/>
    </source>
</evidence>
<dbReference type="PROSITE" id="PS51977">
    <property type="entry name" value="WGR"/>
    <property type="match status" value="1"/>
</dbReference>
<dbReference type="InterPro" id="IPR045472">
    <property type="entry name" value="DUF6493"/>
</dbReference>
<dbReference type="InterPro" id="IPR050458">
    <property type="entry name" value="LolB"/>
</dbReference>
<dbReference type="PANTHER" id="PTHR30634:SF13">
    <property type="entry name" value="PROTEIN YEHF"/>
    <property type="match status" value="1"/>
</dbReference>
<dbReference type="Pfam" id="PF25148">
    <property type="entry name" value="DUF7824"/>
    <property type="match status" value="1"/>
</dbReference>
<dbReference type="SUPFAM" id="SSF142921">
    <property type="entry name" value="WGR domain-like"/>
    <property type="match status" value="1"/>
</dbReference>
<dbReference type="InterPro" id="IPR056727">
    <property type="entry name" value="DUF7825"/>
</dbReference>
<dbReference type="AlphaFoldDB" id="A0A327NH54"/>
<dbReference type="Pfam" id="PF20103">
    <property type="entry name" value="DUF6493"/>
    <property type="match status" value="1"/>
</dbReference>
<feature type="domain" description="WGR" evidence="1">
    <location>
        <begin position="1"/>
        <end position="81"/>
    </location>
</feature>
<reference evidence="2 3" key="1">
    <citation type="submission" date="2018-06" db="EMBL/GenBank/DDBJ databases">
        <title>Spirosoma sp. HMF3257 Genome sequencing and assembly.</title>
        <authorList>
            <person name="Kang H."/>
            <person name="Cha I."/>
            <person name="Kim H."/>
            <person name="Kang J."/>
            <person name="Joh K."/>
        </authorList>
    </citation>
    <scope>NUCLEOTIDE SEQUENCE [LARGE SCALE GENOMIC DNA]</scope>
    <source>
        <strain evidence="2 3">HMF3257</strain>
    </source>
</reference>
<evidence type="ECO:0000259" key="1">
    <source>
        <dbReference type="PROSITE" id="PS51977"/>
    </source>
</evidence>
<dbReference type="Proteomes" id="UP000249016">
    <property type="component" value="Unassembled WGS sequence"/>
</dbReference>
<organism evidence="2 3">
    <name type="scientific">Spirosoma telluris</name>
    <dbReference type="NCBI Taxonomy" id="2183553"/>
    <lineage>
        <taxon>Bacteria</taxon>
        <taxon>Pseudomonadati</taxon>
        <taxon>Bacteroidota</taxon>
        <taxon>Cytophagia</taxon>
        <taxon>Cytophagales</taxon>
        <taxon>Cytophagaceae</taxon>
        <taxon>Spirosoma</taxon>
    </lineage>
</organism>